<gene>
    <name evidence="1" type="ORF">PCAMFM013_S001g000526</name>
</gene>
<proteinExistence type="predicted"/>
<sequence>MDCTYKTNRYGLPLLNIDEKDDSYKVVLNCLTKAYDSLGLEYPHTILTDKEQALMDAIDTVFPNTKASRRRTKAELEEERRQLDEGWKQMLRHWNRVVYATTVKAMNHQWELFKERYKDPIFQLLVDYIEKEWLYNCPERFLYIHTAHYLHLREIATSRTESAHWLLKQDLHVSTSDLLVVL</sequence>
<dbReference type="STRING" id="1429867.A0A0G4NU12"/>
<dbReference type="PANTHER" id="PTHR31669">
    <property type="entry name" value="PROTEIN FAR1-RELATED SEQUENCE 10-RELATED"/>
    <property type="match status" value="1"/>
</dbReference>
<accession>A0A0G4NU12</accession>
<dbReference type="Proteomes" id="UP000053732">
    <property type="component" value="Unassembled WGS sequence"/>
</dbReference>
<organism evidence="1 2">
    <name type="scientific">Penicillium camemberti (strain FM 013)</name>
    <dbReference type="NCBI Taxonomy" id="1429867"/>
    <lineage>
        <taxon>Eukaryota</taxon>
        <taxon>Fungi</taxon>
        <taxon>Dikarya</taxon>
        <taxon>Ascomycota</taxon>
        <taxon>Pezizomycotina</taxon>
        <taxon>Eurotiomycetes</taxon>
        <taxon>Eurotiomycetidae</taxon>
        <taxon>Eurotiales</taxon>
        <taxon>Aspergillaceae</taxon>
        <taxon>Penicillium</taxon>
    </lineage>
</organism>
<dbReference type="InterPro" id="IPR031052">
    <property type="entry name" value="FHY3/FAR1"/>
</dbReference>
<keyword evidence="2" id="KW-1185">Reference proteome</keyword>
<name>A0A0G4NU12_PENC3</name>
<dbReference type="AlphaFoldDB" id="A0A0G4NU12"/>
<dbReference type="EMBL" id="HG793134">
    <property type="protein sequence ID" value="CRL17566.1"/>
    <property type="molecule type" value="Genomic_DNA"/>
</dbReference>
<dbReference type="GO" id="GO:0006355">
    <property type="term" value="P:regulation of DNA-templated transcription"/>
    <property type="evidence" value="ECO:0007669"/>
    <property type="project" value="InterPro"/>
</dbReference>
<protein>
    <submittedName>
        <fullName evidence="1">MULE transposase, conserved domain</fullName>
    </submittedName>
</protein>
<reference evidence="1 2" key="1">
    <citation type="journal article" date="2014" name="Nat. Commun.">
        <title>Multiple recent horizontal transfers of a large genomic region in cheese making fungi.</title>
        <authorList>
            <person name="Cheeseman K."/>
            <person name="Ropars J."/>
            <person name="Renault P."/>
            <person name="Dupont J."/>
            <person name="Gouzy J."/>
            <person name="Branca A."/>
            <person name="Abraham A.L."/>
            <person name="Ceppi M."/>
            <person name="Conseiller E."/>
            <person name="Debuchy R."/>
            <person name="Malagnac F."/>
            <person name="Goarin A."/>
            <person name="Silar P."/>
            <person name="Lacoste S."/>
            <person name="Sallet E."/>
            <person name="Bensimon A."/>
            <person name="Giraud T."/>
            <person name="Brygoo Y."/>
        </authorList>
    </citation>
    <scope>NUCLEOTIDE SEQUENCE [LARGE SCALE GENOMIC DNA]</scope>
    <source>
        <strain evidence="2">FM 013</strain>
    </source>
</reference>
<evidence type="ECO:0000313" key="2">
    <source>
        <dbReference type="Proteomes" id="UP000053732"/>
    </source>
</evidence>
<dbReference type="PANTHER" id="PTHR31669:SF251">
    <property type="entry name" value="PROTEIN FAR1-RELATED SEQUENCE"/>
    <property type="match status" value="1"/>
</dbReference>
<evidence type="ECO:0000313" key="1">
    <source>
        <dbReference type="EMBL" id="CRL17566.1"/>
    </source>
</evidence>